<dbReference type="Gene3D" id="1.20.272.10">
    <property type="match status" value="1"/>
</dbReference>
<feature type="domain" description="DNA polymerase III delta N-terminal" evidence="9">
    <location>
        <begin position="22"/>
        <end position="150"/>
    </location>
</feature>
<dbReference type="EC" id="2.7.7.7" evidence="1"/>
<dbReference type="GO" id="GO:0009360">
    <property type="term" value="C:DNA polymerase III complex"/>
    <property type="evidence" value="ECO:0007669"/>
    <property type="project" value="InterPro"/>
</dbReference>
<dbReference type="Pfam" id="PF06144">
    <property type="entry name" value="DNA_pol3_delta"/>
    <property type="match status" value="1"/>
</dbReference>
<dbReference type="SUPFAM" id="SSF48019">
    <property type="entry name" value="post-AAA+ oligomerization domain-like"/>
    <property type="match status" value="1"/>
</dbReference>
<dbReference type="NCBIfam" id="TIGR01128">
    <property type="entry name" value="holA"/>
    <property type="match status" value="1"/>
</dbReference>
<dbReference type="Gene3D" id="1.10.8.60">
    <property type="match status" value="1"/>
</dbReference>
<feature type="domain" description="DNA polymerase III delta subunit-like C-terminal" evidence="10">
    <location>
        <begin position="223"/>
        <end position="341"/>
    </location>
</feature>
<dbReference type="GO" id="GO:0003887">
    <property type="term" value="F:DNA-directed DNA polymerase activity"/>
    <property type="evidence" value="ECO:0007669"/>
    <property type="project" value="UniProtKB-KW"/>
</dbReference>
<evidence type="ECO:0000256" key="7">
    <source>
        <dbReference type="ARBA" id="ARBA00034754"/>
    </source>
</evidence>
<protein>
    <recommendedName>
        <fullName evidence="2">DNA polymerase III subunit delta</fullName>
        <ecNumber evidence="1">2.7.7.7</ecNumber>
    </recommendedName>
</protein>
<dbReference type="InterPro" id="IPR048466">
    <property type="entry name" value="DNA_pol3_delta-like_C"/>
</dbReference>
<evidence type="ECO:0000259" key="10">
    <source>
        <dbReference type="Pfam" id="PF21694"/>
    </source>
</evidence>
<evidence type="ECO:0000256" key="8">
    <source>
        <dbReference type="ARBA" id="ARBA00049244"/>
    </source>
</evidence>
<dbReference type="Pfam" id="PF21694">
    <property type="entry name" value="DNA_pol3_delta_C"/>
    <property type="match status" value="1"/>
</dbReference>
<proteinExistence type="inferred from homology"/>
<sequence length="347" mass="40120">MSHISIENLYLELKKGIVHNSYIFYGIDEKQIKEAIEAIIDKVLDGPLKDLNLFKFDGMNFDFQSFKENAENIPFMSEKKVMVLYRTEALRAKSKEAGKGNAKKESKELMDYLKNPPNHCVIIAYYVFNDKREKNKALDNMKSDICLIKVEELKGDRLYRKVADIFREKGRDIGKIELTYFCENSSKDLNIIENDVDKLISYCMDRTITKDDISKLLNISHTDDVFDLVDAICQGKIEKAISLMNELIFKGTNEINILYMIERQFDLLLKGKVAVNNRQGAEEFEKLHGVNFYVGKRIMEQSRRFSEKKLKECIKICADVDGILKSKSVNAKMELEMLLVKSAQIKN</sequence>
<keyword evidence="5" id="KW-0235">DNA replication</keyword>
<keyword evidence="3" id="KW-0808">Transferase</keyword>
<gene>
    <name evidence="11" type="ORF">SAMN04487885_10239</name>
</gene>
<dbReference type="EMBL" id="FOOE01000002">
    <property type="protein sequence ID" value="SFF53637.1"/>
    <property type="molecule type" value="Genomic_DNA"/>
</dbReference>
<evidence type="ECO:0000256" key="5">
    <source>
        <dbReference type="ARBA" id="ARBA00022705"/>
    </source>
</evidence>
<dbReference type="eggNOG" id="COG1466">
    <property type="taxonomic scope" value="Bacteria"/>
</dbReference>
<evidence type="ECO:0000256" key="4">
    <source>
        <dbReference type="ARBA" id="ARBA00022695"/>
    </source>
</evidence>
<dbReference type="OrthoDB" id="9775929at2"/>
<dbReference type="GO" id="GO:0006261">
    <property type="term" value="P:DNA-templated DNA replication"/>
    <property type="evidence" value="ECO:0007669"/>
    <property type="project" value="TreeGrafter"/>
</dbReference>
<dbReference type="InterPro" id="IPR005790">
    <property type="entry name" value="DNA_polIII_delta"/>
</dbReference>
<evidence type="ECO:0000313" key="11">
    <source>
        <dbReference type="EMBL" id="SFF53637.1"/>
    </source>
</evidence>
<comment type="similarity">
    <text evidence="7">Belongs to the DNA polymerase HolA subunit family.</text>
</comment>
<dbReference type="PANTHER" id="PTHR34388:SF1">
    <property type="entry name" value="DNA POLYMERASE III SUBUNIT DELTA"/>
    <property type="match status" value="1"/>
</dbReference>
<dbReference type="AlphaFoldDB" id="A0A1I2JKF6"/>
<dbReference type="PANTHER" id="PTHR34388">
    <property type="entry name" value="DNA POLYMERASE III SUBUNIT DELTA"/>
    <property type="match status" value="1"/>
</dbReference>
<dbReference type="InterPro" id="IPR027417">
    <property type="entry name" value="P-loop_NTPase"/>
</dbReference>
<evidence type="ECO:0000256" key="2">
    <source>
        <dbReference type="ARBA" id="ARBA00017703"/>
    </source>
</evidence>
<evidence type="ECO:0000256" key="6">
    <source>
        <dbReference type="ARBA" id="ARBA00022932"/>
    </source>
</evidence>
<keyword evidence="6" id="KW-0239">DNA-directed DNA polymerase</keyword>
<evidence type="ECO:0000256" key="3">
    <source>
        <dbReference type="ARBA" id="ARBA00022679"/>
    </source>
</evidence>
<dbReference type="InterPro" id="IPR010372">
    <property type="entry name" value="DNA_pol3_delta_N"/>
</dbReference>
<dbReference type="SUPFAM" id="SSF52540">
    <property type="entry name" value="P-loop containing nucleoside triphosphate hydrolases"/>
    <property type="match status" value="1"/>
</dbReference>
<evidence type="ECO:0000256" key="1">
    <source>
        <dbReference type="ARBA" id="ARBA00012417"/>
    </source>
</evidence>
<dbReference type="Proteomes" id="UP000182135">
    <property type="component" value="Unassembled WGS sequence"/>
</dbReference>
<evidence type="ECO:0000259" key="9">
    <source>
        <dbReference type="Pfam" id="PF06144"/>
    </source>
</evidence>
<dbReference type="Gene3D" id="3.40.50.300">
    <property type="entry name" value="P-loop containing nucleotide triphosphate hydrolases"/>
    <property type="match status" value="1"/>
</dbReference>
<reference evidence="11 12" key="1">
    <citation type="submission" date="2016-10" db="EMBL/GenBank/DDBJ databases">
        <authorList>
            <person name="de Groot N.N."/>
        </authorList>
    </citation>
    <scope>NUCLEOTIDE SEQUENCE [LARGE SCALE GENOMIC DNA]</scope>
    <source>
        <strain evidence="11 12">NLAE-zl-G419</strain>
    </source>
</reference>
<comment type="catalytic activity">
    <reaction evidence="8">
        <text>DNA(n) + a 2'-deoxyribonucleoside 5'-triphosphate = DNA(n+1) + diphosphate</text>
        <dbReference type="Rhea" id="RHEA:22508"/>
        <dbReference type="Rhea" id="RHEA-COMP:17339"/>
        <dbReference type="Rhea" id="RHEA-COMP:17340"/>
        <dbReference type="ChEBI" id="CHEBI:33019"/>
        <dbReference type="ChEBI" id="CHEBI:61560"/>
        <dbReference type="ChEBI" id="CHEBI:173112"/>
        <dbReference type="EC" id="2.7.7.7"/>
    </reaction>
</comment>
<evidence type="ECO:0000313" key="12">
    <source>
        <dbReference type="Proteomes" id="UP000182135"/>
    </source>
</evidence>
<dbReference type="GO" id="GO:0003677">
    <property type="term" value="F:DNA binding"/>
    <property type="evidence" value="ECO:0007669"/>
    <property type="project" value="InterPro"/>
</dbReference>
<dbReference type="InterPro" id="IPR008921">
    <property type="entry name" value="DNA_pol3_clamp-load_cplx_C"/>
</dbReference>
<keyword evidence="4" id="KW-0548">Nucleotidyltransferase</keyword>
<keyword evidence="12" id="KW-1185">Reference proteome</keyword>
<accession>A0A1I2JKF6</accession>
<organism evidence="11 12">
    <name type="scientific">Clostridium cadaveris</name>
    <dbReference type="NCBI Taxonomy" id="1529"/>
    <lineage>
        <taxon>Bacteria</taxon>
        <taxon>Bacillati</taxon>
        <taxon>Bacillota</taxon>
        <taxon>Clostridia</taxon>
        <taxon>Eubacteriales</taxon>
        <taxon>Clostridiaceae</taxon>
        <taxon>Clostridium</taxon>
    </lineage>
</organism>
<dbReference type="RefSeq" id="WP_074844202.1">
    <property type="nucleotide sequence ID" value="NZ_BAAACD010000024.1"/>
</dbReference>
<name>A0A1I2JKF6_9CLOT</name>
<dbReference type="STRING" id="1529.SAMN04487885_10239"/>